<evidence type="ECO:0000256" key="1">
    <source>
        <dbReference type="ARBA" id="ARBA00009024"/>
    </source>
</evidence>
<dbReference type="EMBL" id="CAIIXF020000007">
    <property type="protein sequence ID" value="CAH1789892.1"/>
    <property type="molecule type" value="Genomic_DNA"/>
</dbReference>
<comment type="similarity">
    <text evidence="1">Belongs to the cornifelin family.</text>
</comment>
<feature type="transmembrane region" description="Helical" evidence="2">
    <location>
        <begin position="37"/>
        <end position="59"/>
    </location>
</feature>
<dbReference type="AlphaFoldDB" id="A0A8S4P8Z5"/>
<name>A0A8S4P8Z5_OWEFU</name>
<dbReference type="Proteomes" id="UP000749559">
    <property type="component" value="Unassembled WGS sequence"/>
</dbReference>
<feature type="transmembrane region" description="Helical" evidence="2">
    <location>
        <begin position="12"/>
        <end position="31"/>
    </location>
</feature>
<dbReference type="NCBIfam" id="TIGR01571">
    <property type="entry name" value="A_thal_Cys_rich"/>
    <property type="match status" value="1"/>
</dbReference>
<protein>
    <submittedName>
        <fullName evidence="3">Uncharacterized protein</fullName>
    </submittedName>
</protein>
<gene>
    <name evidence="3" type="ORF">OFUS_LOCUS15176</name>
</gene>
<proteinExistence type="inferred from homology"/>
<evidence type="ECO:0000256" key="2">
    <source>
        <dbReference type="SAM" id="Phobius"/>
    </source>
</evidence>
<accession>A0A8S4P8Z5</accession>
<keyword evidence="2" id="KW-1133">Transmembrane helix</keyword>
<keyword evidence="2" id="KW-0812">Transmembrane</keyword>
<dbReference type="InterPro" id="IPR006461">
    <property type="entry name" value="PLAC_motif_containing"/>
</dbReference>
<dbReference type="PANTHER" id="PTHR15907">
    <property type="entry name" value="DUF614 FAMILY PROTEIN-RELATED"/>
    <property type="match status" value="1"/>
</dbReference>
<comment type="caution">
    <text evidence="3">The sequence shown here is derived from an EMBL/GenBank/DDBJ whole genome shotgun (WGS) entry which is preliminary data.</text>
</comment>
<keyword evidence="2" id="KW-0472">Membrane</keyword>
<organism evidence="3 4">
    <name type="scientific">Owenia fusiformis</name>
    <name type="common">Polychaete worm</name>
    <dbReference type="NCBI Taxonomy" id="6347"/>
    <lineage>
        <taxon>Eukaryota</taxon>
        <taxon>Metazoa</taxon>
        <taxon>Spiralia</taxon>
        <taxon>Lophotrochozoa</taxon>
        <taxon>Annelida</taxon>
        <taxon>Polychaeta</taxon>
        <taxon>Sedentaria</taxon>
        <taxon>Canalipalpata</taxon>
        <taxon>Sabellida</taxon>
        <taxon>Oweniida</taxon>
        <taxon>Oweniidae</taxon>
        <taxon>Owenia</taxon>
    </lineage>
</organism>
<evidence type="ECO:0000313" key="3">
    <source>
        <dbReference type="EMBL" id="CAH1789892.1"/>
    </source>
</evidence>
<keyword evidence="4" id="KW-1185">Reference proteome</keyword>
<evidence type="ECO:0000313" key="4">
    <source>
        <dbReference type="Proteomes" id="UP000749559"/>
    </source>
</evidence>
<reference evidence="3" key="1">
    <citation type="submission" date="2022-03" db="EMBL/GenBank/DDBJ databases">
        <authorList>
            <person name="Martin C."/>
        </authorList>
    </citation>
    <scope>NUCLEOTIDE SEQUENCE</scope>
</reference>
<dbReference type="Pfam" id="PF04749">
    <property type="entry name" value="PLAC8"/>
    <property type="match status" value="1"/>
</dbReference>
<dbReference type="OrthoDB" id="1045822at2759"/>
<sequence length="109" mass="11654">MSAEWNHGLCGCLANCGTCILAFLVPCYQFGKNAEAVGDSCCCCCLMFFVPIANCIFITSNRSKVRERQGIPGSCIGDAILTIFCPFCSLAQVSNECSQFAGGMAIDRD</sequence>